<dbReference type="Ensembl" id="ENSCHIT00010010853.1">
    <property type="protein sequence ID" value="ENSCHIP00010007723.1"/>
    <property type="gene ID" value="ENSCHIG00010005618.1"/>
</dbReference>
<protein>
    <recommendedName>
        <fullName evidence="3">Coiled-coil domain containing 73</fullName>
    </recommendedName>
</protein>
<keyword evidence="1" id="KW-0175">Coiled coil</keyword>
<sequence length="167" mass="19618">MENSFKTESASSAFSLQSSSETLFSIQLLDFKTSFLEALEELRMRREAETQYEEQIAKIIMETQELKWQKETLQNQKETLAKQHKEAMAVLKKQELKKVTSDLIKTKVTCQQQKMGAENNLTIKEQKFQELEERLKKELELNKKINEEITCIQEEKQASNLRYFGSQ</sequence>
<feature type="coiled-coil region" evidence="1">
    <location>
        <begin position="114"/>
        <end position="155"/>
    </location>
</feature>
<feature type="coiled-coil region" evidence="1">
    <location>
        <begin position="63"/>
        <end position="90"/>
    </location>
</feature>
<proteinExistence type="predicted"/>
<name>A0A8C2NW03_CAPHI</name>
<accession>A0A8C2NW03</accession>
<reference evidence="2" key="1">
    <citation type="submission" date="2019-03" db="EMBL/GenBank/DDBJ databases">
        <title>Genome sequencing and reference-guided assembly of Black Bengal Goat (Capra hircus).</title>
        <authorList>
            <person name="Siddiki A.Z."/>
            <person name="Baten A."/>
            <person name="Billah M."/>
            <person name="Alam M.A.U."/>
            <person name="Shawrob K.S.M."/>
            <person name="Saha S."/>
            <person name="Chowdhury M."/>
            <person name="Rahman A.H."/>
            <person name="Stear M."/>
            <person name="Miah G."/>
            <person name="Das G.B."/>
            <person name="Hossain M.M."/>
            <person name="Kumkum M."/>
            <person name="Islam M.S."/>
            <person name="Mollah A.M."/>
            <person name="Ahsan A."/>
            <person name="Tusar F."/>
            <person name="Khan M.K.I."/>
        </authorList>
    </citation>
    <scope>NUCLEOTIDE SEQUENCE [LARGE SCALE GENOMIC DNA]</scope>
</reference>
<dbReference type="PANTHER" id="PTHR28660:SF1">
    <property type="entry name" value="COILED-COIL DOMAIN-CONTAINING PROTEIN 73"/>
    <property type="match status" value="1"/>
</dbReference>
<dbReference type="PANTHER" id="PTHR28660">
    <property type="entry name" value="COILED-COIL DOMAIN-CONTAINING PROTEIN 73"/>
    <property type="match status" value="1"/>
</dbReference>
<reference evidence="2" key="2">
    <citation type="submission" date="2025-08" db="UniProtKB">
        <authorList>
            <consortium name="Ensembl"/>
        </authorList>
    </citation>
    <scope>IDENTIFICATION</scope>
</reference>
<evidence type="ECO:0000256" key="1">
    <source>
        <dbReference type="SAM" id="Coils"/>
    </source>
</evidence>
<evidence type="ECO:0000313" key="2">
    <source>
        <dbReference type="Ensembl" id="ENSCHIP00010007723.1"/>
    </source>
</evidence>
<dbReference type="Pfam" id="PF15818">
    <property type="entry name" value="CCDC73"/>
    <property type="match status" value="1"/>
</dbReference>
<organism evidence="2">
    <name type="scientific">Capra hircus</name>
    <name type="common">Goat</name>
    <dbReference type="NCBI Taxonomy" id="9925"/>
    <lineage>
        <taxon>Eukaryota</taxon>
        <taxon>Metazoa</taxon>
        <taxon>Chordata</taxon>
        <taxon>Craniata</taxon>
        <taxon>Vertebrata</taxon>
        <taxon>Euteleostomi</taxon>
        <taxon>Mammalia</taxon>
        <taxon>Eutheria</taxon>
        <taxon>Laurasiatheria</taxon>
        <taxon>Artiodactyla</taxon>
        <taxon>Ruminantia</taxon>
        <taxon>Pecora</taxon>
        <taxon>Bovidae</taxon>
        <taxon>Caprinae</taxon>
        <taxon>Capra</taxon>
    </lineage>
</organism>
<dbReference type="AlphaFoldDB" id="A0A8C2NW03"/>
<evidence type="ECO:0008006" key="3">
    <source>
        <dbReference type="Google" id="ProtNLM"/>
    </source>
</evidence>
<dbReference type="InterPro" id="IPR031650">
    <property type="entry name" value="CCDC73"/>
</dbReference>